<reference evidence="1 2" key="1">
    <citation type="journal article" date="2018" name="Front. Microbiol.">
        <title>Genome-Wide Analysis of Corynespora cassiicola Leaf Fall Disease Putative Effectors.</title>
        <authorList>
            <person name="Lopez D."/>
            <person name="Ribeiro S."/>
            <person name="Label P."/>
            <person name="Fumanal B."/>
            <person name="Venisse J.S."/>
            <person name="Kohler A."/>
            <person name="de Oliveira R.R."/>
            <person name="Labutti K."/>
            <person name="Lipzen A."/>
            <person name="Lail K."/>
            <person name="Bauer D."/>
            <person name="Ohm R.A."/>
            <person name="Barry K.W."/>
            <person name="Spatafora J."/>
            <person name="Grigoriev I.V."/>
            <person name="Martin F.M."/>
            <person name="Pujade-Renaud V."/>
        </authorList>
    </citation>
    <scope>NUCLEOTIDE SEQUENCE [LARGE SCALE GENOMIC DNA]</scope>
    <source>
        <strain evidence="1 2">Philippines</strain>
    </source>
</reference>
<protein>
    <submittedName>
        <fullName evidence="1">Uncharacterized protein</fullName>
    </submittedName>
</protein>
<name>A0A2T2NS76_CORCC</name>
<gene>
    <name evidence="1" type="ORF">BS50DRAFT_587440</name>
</gene>
<accession>A0A2T2NS76</accession>
<dbReference type="Proteomes" id="UP000240883">
    <property type="component" value="Unassembled WGS sequence"/>
</dbReference>
<proteinExistence type="predicted"/>
<dbReference type="AlphaFoldDB" id="A0A2T2NS76"/>
<organism evidence="1 2">
    <name type="scientific">Corynespora cassiicola Philippines</name>
    <dbReference type="NCBI Taxonomy" id="1448308"/>
    <lineage>
        <taxon>Eukaryota</taxon>
        <taxon>Fungi</taxon>
        <taxon>Dikarya</taxon>
        <taxon>Ascomycota</taxon>
        <taxon>Pezizomycotina</taxon>
        <taxon>Dothideomycetes</taxon>
        <taxon>Pleosporomycetidae</taxon>
        <taxon>Pleosporales</taxon>
        <taxon>Corynesporascaceae</taxon>
        <taxon>Corynespora</taxon>
    </lineage>
</organism>
<evidence type="ECO:0000313" key="1">
    <source>
        <dbReference type="EMBL" id="PSN68240.1"/>
    </source>
</evidence>
<evidence type="ECO:0000313" key="2">
    <source>
        <dbReference type="Proteomes" id="UP000240883"/>
    </source>
</evidence>
<dbReference type="EMBL" id="KZ678134">
    <property type="protein sequence ID" value="PSN68240.1"/>
    <property type="molecule type" value="Genomic_DNA"/>
</dbReference>
<keyword evidence="2" id="KW-1185">Reference proteome</keyword>
<sequence>MDNEFNFPPTTQTSTTEDAVEIPERLIVLARKARNVRFNSSDPITIINRKSRQVILAGVSRKLLEHFFGLHVVSNNLETTRSGRVCLLVRTYLYAFDGIKYIVSWMTTEARNSANHKKVFEIHAPKNDLRFACSILCGLEDLGFLLDCERISMCVSKEYFGVPISLDNLEGLGDDLPYFCERNAYLTRNIRAVIYRGDDRTLDEYEKSIRTYVVKHPGMADLLPYFLEDPDERYMAKLRSRLTKWMDNIKDPEPYDVPQGSNGFPRVLVPTDDDGKGEDYLLGGIEARELSRHQDFGRLRIKMEDNVYIMDLRPRDEPIPQPHQNMFGERWVRDRPWG</sequence>